<name>A0A0C9TBG9_PAXIN</name>
<evidence type="ECO:0000313" key="2">
    <source>
        <dbReference type="Proteomes" id="UP000053647"/>
    </source>
</evidence>
<proteinExistence type="predicted"/>
<evidence type="ECO:0000313" key="1">
    <source>
        <dbReference type="EMBL" id="KIJ05552.1"/>
    </source>
</evidence>
<gene>
    <name evidence="1" type="ORF">PAXINDRAFT_21204</name>
</gene>
<protein>
    <submittedName>
        <fullName evidence="1">Uncharacterized protein</fullName>
    </submittedName>
</protein>
<dbReference type="AlphaFoldDB" id="A0A0C9TBG9"/>
<organism evidence="1 2">
    <name type="scientific">Paxillus involutus ATCC 200175</name>
    <dbReference type="NCBI Taxonomy" id="664439"/>
    <lineage>
        <taxon>Eukaryota</taxon>
        <taxon>Fungi</taxon>
        <taxon>Dikarya</taxon>
        <taxon>Basidiomycota</taxon>
        <taxon>Agaricomycotina</taxon>
        <taxon>Agaricomycetes</taxon>
        <taxon>Agaricomycetidae</taxon>
        <taxon>Boletales</taxon>
        <taxon>Paxilineae</taxon>
        <taxon>Paxillaceae</taxon>
        <taxon>Paxillus</taxon>
    </lineage>
</organism>
<accession>A0A0C9TBG9</accession>
<dbReference type="Proteomes" id="UP000053647">
    <property type="component" value="Unassembled WGS sequence"/>
</dbReference>
<reference evidence="1 2" key="1">
    <citation type="submission" date="2014-06" db="EMBL/GenBank/DDBJ databases">
        <authorList>
            <consortium name="DOE Joint Genome Institute"/>
            <person name="Kuo A."/>
            <person name="Kohler A."/>
            <person name="Nagy L.G."/>
            <person name="Floudas D."/>
            <person name="Copeland A."/>
            <person name="Barry K.W."/>
            <person name="Cichocki N."/>
            <person name="Veneault-Fourrey C."/>
            <person name="LaButti K."/>
            <person name="Lindquist E.A."/>
            <person name="Lipzen A."/>
            <person name="Lundell T."/>
            <person name="Morin E."/>
            <person name="Murat C."/>
            <person name="Sun H."/>
            <person name="Tunlid A."/>
            <person name="Henrissat B."/>
            <person name="Grigoriev I.V."/>
            <person name="Hibbett D.S."/>
            <person name="Martin F."/>
            <person name="Nordberg H.P."/>
            <person name="Cantor M.N."/>
            <person name="Hua S.X."/>
        </authorList>
    </citation>
    <scope>NUCLEOTIDE SEQUENCE [LARGE SCALE GENOMIC DNA]</scope>
    <source>
        <strain evidence="1 2">ATCC 200175</strain>
    </source>
</reference>
<dbReference type="HOGENOM" id="CLU_1409207_0_0_1"/>
<keyword evidence="2" id="KW-1185">Reference proteome</keyword>
<dbReference type="EMBL" id="KN820893">
    <property type="protein sequence ID" value="KIJ05552.1"/>
    <property type="molecule type" value="Genomic_DNA"/>
</dbReference>
<reference evidence="2" key="2">
    <citation type="submission" date="2015-01" db="EMBL/GenBank/DDBJ databases">
        <title>Evolutionary Origins and Diversification of the Mycorrhizal Mutualists.</title>
        <authorList>
            <consortium name="DOE Joint Genome Institute"/>
            <consortium name="Mycorrhizal Genomics Consortium"/>
            <person name="Kohler A."/>
            <person name="Kuo A."/>
            <person name="Nagy L.G."/>
            <person name="Floudas D."/>
            <person name="Copeland A."/>
            <person name="Barry K.W."/>
            <person name="Cichocki N."/>
            <person name="Veneault-Fourrey C."/>
            <person name="LaButti K."/>
            <person name="Lindquist E.A."/>
            <person name="Lipzen A."/>
            <person name="Lundell T."/>
            <person name="Morin E."/>
            <person name="Murat C."/>
            <person name="Riley R."/>
            <person name="Ohm R."/>
            <person name="Sun H."/>
            <person name="Tunlid A."/>
            <person name="Henrissat B."/>
            <person name="Grigoriev I.V."/>
            <person name="Hibbett D.S."/>
            <person name="Martin F."/>
        </authorList>
    </citation>
    <scope>NUCLEOTIDE SEQUENCE [LARGE SCALE GENOMIC DNA]</scope>
    <source>
        <strain evidence="2">ATCC 200175</strain>
    </source>
</reference>
<sequence>MSTLSLENARHSPEDDMEEVAQGVFKITLEDDGLWERDTEGAPGYIHSAPLAVHSSTAKEGSLLAPHEGVKETFGALLLIDHEMHAQVKNVTKLVDQLVVVGAQGGVQEALEGEGKWLRDKLDEITHLDTGEDEANAVLLHELAGNMKNLLTAVRSIEETLAARSPEDLSQRENASTGVDTEKKFHLTFHNANPTILSTLLIALILNVFGKLMRPWCNATLGLLNMLL</sequence>
<dbReference type="OrthoDB" id="2645867at2759"/>